<sequence>MSFSPPQEKEKEKKERKMKKRSKAPLMATLLSFFLLTFVFQFHHKLATRIHFSDPSLSLFTQPNSNSDSNPNPPPQHTASVLLQDWQVLVFQFYPSLEASRRFSCLFRDNSVTPARETSSNDAFVCPMPRRLRIRRPFYSPLLVASDNPVRKHYLNAFPLMVRWNWIVYESLSTADDVIVFAKGVNTKQGSNRPASDLTCLFYLSDSRAPFYTTAATSSSQEVFRCHHPDLNALPESTNQIFVSLRISNSDYSSDPLPSVAIYTPPSAQAAVQQKIKICACTMVYNSAKFLPEWVRYHSAIGVEKFFLYDNGSDDRLNLTVNRLQSNRFDISTRFWPWPKSQEAAFSHCAAINRDRCEWMAFIDVDEFVYSPSWSNSTRPNRSMLGSFLPGQPRVGQVSIGCYDFSPSGQTSHPKNGVVKGYTCRRHAEERHKSLVRLDAVDRSLVNSIHHFGLRDGYEWGKVEWARINHYKYQAWDEFKVKFRRRASAFVPDWMDKVNPASRDRTPGLGFEPVQPAGWAWKFCETNDTRLRDLTSKWFHR</sequence>
<keyword evidence="3 8" id="KW-0328">Glycosyltransferase</keyword>
<keyword evidence="7" id="KW-0472">Membrane</keyword>
<feature type="region of interest" description="Disordered" evidence="9">
    <location>
        <begin position="1"/>
        <end position="21"/>
    </location>
</feature>
<evidence type="ECO:0000256" key="6">
    <source>
        <dbReference type="ARBA" id="ARBA00022989"/>
    </source>
</evidence>
<dbReference type="GO" id="GO:0005737">
    <property type="term" value="C:cytoplasm"/>
    <property type="evidence" value="ECO:0007669"/>
    <property type="project" value="TreeGrafter"/>
</dbReference>
<name>A0AAV8E4P9_9POAL</name>
<dbReference type="GO" id="GO:0016020">
    <property type="term" value="C:membrane"/>
    <property type="evidence" value="ECO:0007669"/>
    <property type="project" value="UniProtKB-SubCell"/>
</dbReference>
<evidence type="ECO:0000256" key="2">
    <source>
        <dbReference type="ARBA" id="ARBA00007647"/>
    </source>
</evidence>
<dbReference type="GO" id="GO:0016757">
    <property type="term" value="F:glycosyltransferase activity"/>
    <property type="evidence" value="ECO:0007669"/>
    <property type="project" value="UniProtKB-UniRule"/>
</dbReference>
<reference evidence="10" key="1">
    <citation type="submission" date="2022-08" db="EMBL/GenBank/DDBJ databases">
        <authorList>
            <person name="Marques A."/>
        </authorList>
    </citation>
    <scope>NUCLEOTIDE SEQUENCE</scope>
    <source>
        <strain evidence="10">RhyPub2mFocal</strain>
        <tissue evidence="10">Leaves</tissue>
    </source>
</reference>
<dbReference type="AlphaFoldDB" id="A0AAV8E4P9"/>
<dbReference type="InterPro" id="IPR008166">
    <property type="entry name" value="Glyco_transf_92"/>
</dbReference>
<dbReference type="SUPFAM" id="SSF53448">
    <property type="entry name" value="Nucleotide-diphospho-sugar transferases"/>
    <property type="match status" value="1"/>
</dbReference>
<dbReference type="Proteomes" id="UP001140206">
    <property type="component" value="Chromosome 3"/>
</dbReference>
<dbReference type="PANTHER" id="PTHR21461:SF69">
    <property type="entry name" value="GLYCOSYLTRANSFERASE FAMILY 92 PROTEIN"/>
    <property type="match status" value="1"/>
</dbReference>
<evidence type="ECO:0000313" key="11">
    <source>
        <dbReference type="Proteomes" id="UP001140206"/>
    </source>
</evidence>
<proteinExistence type="inferred from homology"/>
<evidence type="ECO:0000256" key="9">
    <source>
        <dbReference type="SAM" id="MobiDB-lite"/>
    </source>
</evidence>
<dbReference type="InterPro" id="IPR029044">
    <property type="entry name" value="Nucleotide-diphossugar_trans"/>
</dbReference>
<dbReference type="Pfam" id="PF01697">
    <property type="entry name" value="Glyco_transf_92"/>
    <property type="match status" value="1"/>
</dbReference>
<protein>
    <recommendedName>
        <fullName evidence="8">Glycosyltransferase family 92 protein</fullName>
        <ecNumber evidence="8">2.4.1.-</ecNumber>
    </recommendedName>
</protein>
<evidence type="ECO:0000313" key="10">
    <source>
        <dbReference type="EMBL" id="KAJ4776435.1"/>
    </source>
</evidence>
<keyword evidence="4 8" id="KW-0808">Transferase</keyword>
<evidence type="ECO:0000256" key="3">
    <source>
        <dbReference type="ARBA" id="ARBA00022676"/>
    </source>
</evidence>
<evidence type="ECO:0000256" key="4">
    <source>
        <dbReference type="ARBA" id="ARBA00022679"/>
    </source>
</evidence>
<organism evidence="10 11">
    <name type="scientific">Rhynchospora pubera</name>
    <dbReference type="NCBI Taxonomy" id="906938"/>
    <lineage>
        <taxon>Eukaryota</taxon>
        <taxon>Viridiplantae</taxon>
        <taxon>Streptophyta</taxon>
        <taxon>Embryophyta</taxon>
        <taxon>Tracheophyta</taxon>
        <taxon>Spermatophyta</taxon>
        <taxon>Magnoliopsida</taxon>
        <taxon>Liliopsida</taxon>
        <taxon>Poales</taxon>
        <taxon>Cyperaceae</taxon>
        <taxon>Cyperoideae</taxon>
        <taxon>Rhynchosporeae</taxon>
        <taxon>Rhynchospora</taxon>
    </lineage>
</organism>
<evidence type="ECO:0000256" key="1">
    <source>
        <dbReference type="ARBA" id="ARBA00004167"/>
    </source>
</evidence>
<comment type="similarity">
    <text evidence="2 8">Belongs to the glycosyltransferase 92 family.</text>
</comment>
<dbReference type="EC" id="2.4.1.-" evidence="8"/>
<accession>A0AAV8E4P9</accession>
<gene>
    <name evidence="10" type="ORF">LUZ62_060692</name>
</gene>
<evidence type="ECO:0000256" key="5">
    <source>
        <dbReference type="ARBA" id="ARBA00022692"/>
    </source>
</evidence>
<evidence type="ECO:0000256" key="7">
    <source>
        <dbReference type="ARBA" id="ARBA00023136"/>
    </source>
</evidence>
<keyword evidence="5" id="KW-0812">Transmembrane</keyword>
<dbReference type="PANTHER" id="PTHR21461">
    <property type="entry name" value="GLYCOSYLTRANSFERASE FAMILY 92 PROTEIN"/>
    <property type="match status" value="1"/>
</dbReference>
<comment type="caution">
    <text evidence="10">The sequence shown here is derived from an EMBL/GenBank/DDBJ whole genome shotgun (WGS) entry which is preliminary data.</text>
</comment>
<dbReference type="EMBL" id="JAMFTS010000003">
    <property type="protein sequence ID" value="KAJ4776435.1"/>
    <property type="molecule type" value="Genomic_DNA"/>
</dbReference>
<comment type="subcellular location">
    <subcellularLocation>
        <location evidence="1">Membrane</location>
        <topology evidence="1">Single-pass membrane protein</topology>
    </subcellularLocation>
</comment>
<keyword evidence="11" id="KW-1185">Reference proteome</keyword>
<keyword evidence="6" id="KW-1133">Transmembrane helix</keyword>
<evidence type="ECO:0000256" key="8">
    <source>
        <dbReference type="RuleBase" id="RU366017"/>
    </source>
</evidence>